<reference evidence="2 3" key="1">
    <citation type="submission" date="2019-10" db="EMBL/GenBank/DDBJ databases">
        <title>Nonomuraea sp. nov., isolated from Phyllanthus amarus.</title>
        <authorList>
            <person name="Klykleung N."/>
            <person name="Tanasupawat S."/>
        </authorList>
    </citation>
    <scope>NUCLEOTIDE SEQUENCE [LARGE SCALE GENOMIC DNA]</scope>
    <source>
        <strain evidence="2 3">PA1-10</strain>
    </source>
</reference>
<dbReference type="Proteomes" id="UP000312512">
    <property type="component" value="Unassembled WGS sequence"/>
</dbReference>
<sequence length="234" mass="23675">MSSQKIRSIIAVATLTAGVTWLAAAPSTADSCIGTEPALLSPKSLLTYCDQTTRVRVNDGGTGGSRMVTDETTKLAMAANAMARQAGLTGLAAAREVLGVADLGGMAATWGMPSLTTVSPALFPAAPGPAGMQDLSTVAEVPVLPALPQVPTIPLQAKSPAEMSLGRPPAHNRIAGSEIESPADLEKPVKQVGAEVVDVLLPKAVESIEGTSMLPGGQSAVAGFSGLVQELGLR</sequence>
<dbReference type="RefSeq" id="WP_139634866.1">
    <property type="nucleotide sequence ID" value="NZ_CP045572.1"/>
</dbReference>
<accession>A0A5P9YHN8</accession>
<organism evidence="2 3">
    <name type="scientific">Nonomuraea phyllanthi</name>
    <dbReference type="NCBI Taxonomy" id="2219224"/>
    <lineage>
        <taxon>Bacteria</taxon>
        <taxon>Bacillati</taxon>
        <taxon>Actinomycetota</taxon>
        <taxon>Actinomycetes</taxon>
        <taxon>Streptosporangiales</taxon>
        <taxon>Streptosporangiaceae</taxon>
        <taxon>Nonomuraea</taxon>
    </lineage>
</organism>
<evidence type="ECO:0000313" key="2">
    <source>
        <dbReference type="EMBL" id="KAB8190389.1"/>
    </source>
</evidence>
<feature type="signal peptide" evidence="1">
    <location>
        <begin position="1"/>
        <end position="23"/>
    </location>
</feature>
<dbReference type="AlphaFoldDB" id="A0A5C4VW34"/>
<name>A0A5C4VW34_9ACTN</name>
<evidence type="ECO:0000256" key="1">
    <source>
        <dbReference type="SAM" id="SignalP"/>
    </source>
</evidence>
<keyword evidence="3" id="KW-1185">Reference proteome</keyword>
<accession>A0A5C4VW34</accession>
<proteinExistence type="predicted"/>
<gene>
    <name evidence="2" type="ORF">FH608_036165</name>
</gene>
<protein>
    <submittedName>
        <fullName evidence="2">Uncharacterized protein</fullName>
    </submittedName>
</protein>
<evidence type="ECO:0000313" key="3">
    <source>
        <dbReference type="Proteomes" id="UP000312512"/>
    </source>
</evidence>
<feature type="chain" id="PRO_5038458817" evidence="1">
    <location>
        <begin position="24"/>
        <end position="234"/>
    </location>
</feature>
<dbReference type="OrthoDB" id="3529258at2"/>
<dbReference type="EMBL" id="VDLX02000016">
    <property type="protein sequence ID" value="KAB8190389.1"/>
    <property type="molecule type" value="Genomic_DNA"/>
</dbReference>
<comment type="caution">
    <text evidence="2">The sequence shown here is derived from an EMBL/GenBank/DDBJ whole genome shotgun (WGS) entry which is preliminary data.</text>
</comment>
<keyword evidence="1" id="KW-0732">Signal</keyword>